<dbReference type="Pfam" id="PF13426">
    <property type="entry name" value="PAS_9"/>
    <property type="match status" value="1"/>
</dbReference>
<accession>A0A8A2VJU3</accession>
<dbReference type="Proteomes" id="UP000663203">
    <property type="component" value="Chromosome"/>
</dbReference>
<dbReference type="Gene3D" id="3.30.450.20">
    <property type="entry name" value="PAS domain"/>
    <property type="match status" value="1"/>
</dbReference>
<evidence type="ECO:0000313" key="3">
    <source>
        <dbReference type="Proteomes" id="UP000663203"/>
    </source>
</evidence>
<dbReference type="SMART" id="SM00091">
    <property type="entry name" value="PAS"/>
    <property type="match status" value="1"/>
</dbReference>
<dbReference type="InterPro" id="IPR000014">
    <property type="entry name" value="PAS"/>
</dbReference>
<dbReference type="EMBL" id="CP071462">
    <property type="protein sequence ID" value="QSX00746.1"/>
    <property type="molecule type" value="Genomic_DNA"/>
</dbReference>
<evidence type="ECO:0000313" key="2">
    <source>
        <dbReference type="EMBL" id="QSX00746.1"/>
    </source>
</evidence>
<evidence type="ECO:0000259" key="1">
    <source>
        <dbReference type="PROSITE" id="PS50112"/>
    </source>
</evidence>
<gene>
    <name evidence="2" type="ORF">J0X25_07250</name>
</gene>
<organism evidence="2 3">
    <name type="scientific">Haloterrigena alkaliphila</name>
    <dbReference type="NCBI Taxonomy" id="2816475"/>
    <lineage>
        <taxon>Archaea</taxon>
        <taxon>Methanobacteriati</taxon>
        <taxon>Methanobacteriota</taxon>
        <taxon>Stenosarchaea group</taxon>
        <taxon>Halobacteria</taxon>
        <taxon>Halobacteriales</taxon>
        <taxon>Natrialbaceae</taxon>
        <taxon>Haloterrigena</taxon>
    </lineage>
</organism>
<name>A0A8A2VJU3_9EURY</name>
<dbReference type="KEGG" id="hakz:J0X25_07250"/>
<keyword evidence="3" id="KW-1185">Reference proteome</keyword>
<dbReference type="SUPFAM" id="SSF55785">
    <property type="entry name" value="PYP-like sensor domain (PAS domain)"/>
    <property type="match status" value="1"/>
</dbReference>
<dbReference type="AlphaFoldDB" id="A0A8A2VJU3"/>
<dbReference type="InterPro" id="IPR035965">
    <property type="entry name" value="PAS-like_dom_sf"/>
</dbReference>
<protein>
    <submittedName>
        <fullName evidence="2">PAS domain S-box protein</fullName>
    </submittedName>
</protein>
<dbReference type="NCBIfam" id="TIGR00229">
    <property type="entry name" value="sensory_box"/>
    <property type="match status" value="1"/>
</dbReference>
<feature type="domain" description="PAS" evidence="1">
    <location>
        <begin position="104"/>
        <end position="166"/>
    </location>
</feature>
<proteinExistence type="predicted"/>
<reference evidence="2 3" key="1">
    <citation type="submission" date="2021-03" db="EMBL/GenBank/DDBJ databases">
        <title>Haloterrigena longa sp. nov. and Haloterrigena limicola sp. nov., extremely halophilic archaea isolated from a salt lake.</title>
        <authorList>
            <person name="Henglin C."/>
        </authorList>
    </citation>
    <scope>NUCLEOTIDE SEQUENCE [LARGE SCALE GENOMIC DNA]</scope>
    <source>
        <strain evidence="2 3">KZCA68</strain>
    </source>
</reference>
<dbReference type="PROSITE" id="PS50112">
    <property type="entry name" value="PAS"/>
    <property type="match status" value="1"/>
</dbReference>
<sequence>MNPVNLVRQLEFVRVRPSVEDPRADVRELFGLLERVRERDPELPIVLLVDDPSPALDETIDSYPLVDWLRRADSIAAERLRHRIRSLVERRRLAALTQRSLTGVELTQDAIAIVTPDGIIEFANRAFAMQFGYDHEALVGQPWRTLFTDESVEHLEATAIPTVADGWRWTGSCTGRRRSGRTIPVTVRLGGPEDGSLVFVVAASTADEDDETA</sequence>
<dbReference type="CDD" id="cd00130">
    <property type="entry name" value="PAS"/>
    <property type="match status" value="1"/>
</dbReference>